<feature type="domain" description="DUF3817" evidence="7">
    <location>
        <begin position="20"/>
        <end position="105"/>
    </location>
</feature>
<gene>
    <name evidence="8" type="ORF">MHL29_13725</name>
</gene>
<evidence type="ECO:0000256" key="3">
    <source>
        <dbReference type="ARBA" id="ARBA00022692"/>
    </source>
</evidence>
<dbReference type="RefSeq" id="WP_019285542.1">
    <property type="nucleotide sequence ID" value="NZ_DAMCTM010000002.1"/>
</dbReference>
<sequence length="114" mass="12807">MTQVPSAGYDNPETVRKALTPFKVMAFIVGVGLLVLVLEMLLKYGPWKNDVLAWWAMPHGFLYMIYLVATFNLGTAARWPLSKIIKVMLAGIVPFLSFWVERKVAHEVDGRLAA</sequence>
<keyword evidence="3 6" id="KW-0812">Transmembrane</keyword>
<evidence type="ECO:0000256" key="2">
    <source>
        <dbReference type="ARBA" id="ARBA00022475"/>
    </source>
</evidence>
<protein>
    <submittedName>
        <fullName evidence="8">DUF3817 domain-containing protein</fullName>
    </submittedName>
</protein>
<dbReference type="PANTHER" id="PTHR40077">
    <property type="entry name" value="MEMBRANE PROTEIN-RELATED"/>
    <property type="match status" value="1"/>
</dbReference>
<reference evidence="8 9" key="1">
    <citation type="submission" date="2022-02" db="EMBL/GenBank/DDBJ databases">
        <title>Uncovering new skin microbiome diversity through culturing and metagenomics.</title>
        <authorList>
            <person name="Conlan S."/>
            <person name="Deming C."/>
            <person name="Nisc Comparative Sequencing Program N."/>
            <person name="Segre J.A."/>
        </authorList>
    </citation>
    <scope>NUCLEOTIDE SEQUENCE [LARGE SCALE GENOMIC DNA]</scope>
    <source>
        <strain evidence="8 9">ACRQZ</strain>
    </source>
</reference>
<keyword evidence="4 6" id="KW-1133">Transmembrane helix</keyword>
<evidence type="ECO:0000256" key="1">
    <source>
        <dbReference type="ARBA" id="ARBA00004651"/>
    </source>
</evidence>
<evidence type="ECO:0000256" key="4">
    <source>
        <dbReference type="ARBA" id="ARBA00022989"/>
    </source>
</evidence>
<dbReference type="Pfam" id="PF12823">
    <property type="entry name" value="DUF3817"/>
    <property type="match status" value="1"/>
</dbReference>
<dbReference type="PANTHER" id="PTHR40077:SF2">
    <property type="entry name" value="MEMBRANE PROTEIN"/>
    <property type="match status" value="1"/>
</dbReference>
<dbReference type="InterPro" id="IPR023845">
    <property type="entry name" value="DUF3817_TM"/>
</dbReference>
<keyword evidence="9" id="KW-1185">Reference proteome</keyword>
<evidence type="ECO:0000313" key="8">
    <source>
        <dbReference type="EMBL" id="MCG7322938.1"/>
    </source>
</evidence>
<organism evidence="8 9">
    <name type="scientific">Arsenicicoccus bolidensis</name>
    <dbReference type="NCBI Taxonomy" id="229480"/>
    <lineage>
        <taxon>Bacteria</taxon>
        <taxon>Bacillati</taxon>
        <taxon>Actinomycetota</taxon>
        <taxon>Actinomycetes</taxon>
        <taxon>Micrococcales</taxon>
        <taxon>Intrasporangiaceae</taxon>
        <taxon>Arsenicicoccus</taxon>
    </lineage>
</organism>
<evidence type="ECO:0000256" key="6">
    <source>
        <dbReference type="SAM" id="Phobius"/>
    </source>
</evidence>
<keyword evidence="2" id="KW-1003">Cell membrane</keyword>
<feature type="transmembrane region" description="Helical" evidence="6">
    <location>
        <begin position="51"/>
        <end position="69"/>
    </location>
</feature>
<evidence type="ECO:0000259" key="7">
    <source>
        <dbReference type="Pfam" id="PF12823"/>
    </source>
</evidence>
<name>A0ABS9Q4Y9_9MICO</name>
<dbReference type="Proteomes" id="UP001521931">
    <property type="component" value="Unassembled WGS sequence"/>
</dbReference>
<dbReference type="EMBL" id="JAKRCV010000051">
    <property type="protein sequence ID" value="MCG7322938.1"/>
    <property type="molecule type" value="Genomic_DNA"/>
</dbReference>
<feature type="transmembrane region" description="Helical" evidence="6">
    <location>
        <begin position="81"/>
        <end position="100"/>
    </location>
</feature>
<evidence type="ECO:0000313" key="9">
    <source>
        <dbReference type="Proteomes" id="UP001521931"/>
    </source>
</evidence>
<dbReference type="NCBIfam" id="TIGR03954">
    <property type="entry name" value="integ_memb_HG"/>
    <property type="match status" value="1"/>
</dbReference>
<comment type="subcellular location">
    <subcellularLocation>
        <location evidence="1">Cell membrane</location>
        <topology evidence="1">Multi-pass membrane protein</topology>
    </subcellularLocation>
</comment>
<evidence type="ECO:0000256" key="5">
    <source>
        <dbReference type="ARBA" id="ARBA00023136"/>
    </source>
</evidence>
<feature type="transmembrane region" description="Helical" evidence="6">
    <location>
        <begin position="24"/>
        <end position="45"/>
    </location>
</feature>
<proteinExistence type="predicted"/>
<keyword evidence="5 6" id="KW-0472">Membrane</keyword>
<accession>A0ABS9Q4Y9</accession>
<comment type="caution">
    <text evidence="8">The sequence shown here is derived from an EMBL/GenBank/DDBJ whole genome shotgun (WGS) entry which is preliminary data.</text>
</comment>